<dbReference type="EMBL" id="AP022567">
    <property type="protein sequence ID" value="BBX33330.1"/>
    <property type="molecule type" value="Genomic_DNA"/>
</dbReference>
<accession>A0AAI8TSR7</accession>
<sequence length="185" mass="19001">MADNGKASEARKGLIDSVKGKAKEVAGALTDNDSLAAEGQLEQTAAKHRRAANSADAVGEAEAQEARADAIDTSLAGTEARDAVDARTDAVEDAVSAEQAARKQAAEHAGQQVKAGARTRAELDAQGEIEKAKSDEDAEVGAAVADVADAVADHQSAVREAAGAKAEADQLRRQAEAMTEDPERS</sequence>
<protein>
    <recommendedName>
        <fullName evidence="3">CsbD-like domain-containing protein</fullName>
    </recommendedName>
</protein>
<evidence type="ECO:0000313" key="4">
    <source>
        <dbReference type="EMBL" id="BBX33330.1"/>
    </source>
</evidence>
<dbReference type="Gene3D" id="1.10.1470.10">
    <property type="entry name" value="YjbJ"/>
    <property type="match status" value="1"/>
</dbReference>
<proteinExistence type="inferred from homology"/>
<evidence type="ECO:0000256" key="2">
    <source>
        <dbReference type="SAM" id="MobiDB-lite"/>
    </source>
</evidence>
<feature type="compositionally biased region" description="Basic and acidic residues" evidence="2">
    <location>
        <begin position="119"/>
        <end position="135"/>
    </location>
</feature>
<name>A0AAI8TSR7_MYCME</name>
<reference evidence="4 6" key="1">
    <citation type="journal article" date="2019" name="Emerg. Microbes Infect.">
        <title>Comprehensive subspecies identification of 175 nontuberculous mycobacteria species based on 7547 genomic profiles.</title>
        <authorList>
            <person name="Matsumoto Y."/>
            <person name="Kinjo T."/>
            <person name="Motooka D."/>
            <person name="Nabeya D."/>
            <person name="Jung N."/>
            <person name="Uechi K."/>
            <person name="Horii T."/>
            <person name="Iida T."/>
            <person name="Fujita J."/>
            <person name="Nakamura S."/>
        </authorList>
    </citation>
    <scope>NUCLEOTIDE SEQUENCE [LARGE SCALE GENOMIC DNA]</scope>
    <source>
        <strain evidence="4 6">JCM 12375</strain>
    </source>
</reference>
<feature type="compositionally biased region" description="Basic and acidic residues" evidence="2">
    <location>
        <begin position="166"/>
        <end position="185"/>
    </location>
</feature>
<evidence type="ECO:0000313" key="6">
    <source>
        <dbReference type="Proteomes" id="UP000465622"/>
    </source>
</evidence>
<evidence type="ECO:0000313" key="5">
    <source>
        <dbReference type="EMBL" id="BDY28073.1"/>
    </source>
</evidence>
<feature type="region of interest" description="Disordered" evidence="2">
    <location>
        <begin position="95"/>
        <end position="140"/>
    </location>
</feature>
<gene>
    <name evidence="5" type="ORF">hbim_02003</name>
    <name evidence="4" type="ORF">MMAGJ_26120</name>
</gene>
<dbReference type="EMBL" id="AP027452">
    <property type="protein sequence ID" value="BDY28073.1"/>
    <property type="molecule type" value="Genomic_DNA"/>
</dbReference>
<feature type="region of interest" description="Disordered" evidence="2">
    <location>
        <begin position="41"/>
        <end position="64"/>
    </location>
</feature>
<evidence type="ECO:0000313" key="7">
    <source>
        <dbReference type="Proteomes" id="UP001241092"/>
    </source>
</evidence>
<organism evidence="5 7">
    <name type="scientific">Mycolicibacterium mageritense</name>
    <name type="common">Mycobacterium mageritense</name>
    <dbReference type="NCBI Taxonomy" id="53462"/>
    <lineage>
        <taxon>Bacteria</taxon>
        <taxon>Bacillati</taxon>
        <taxon>Actinomycetota</taxon>
        <taxon>Actinomycetes</taxon>
        <taxon>Mycobacteriales</taxon>
        <taxon>Mycobacteriaceae</taxon>
        <taxon>Mycolicibacterium</taxon>
    </lineage>
</organism>
<feature type="domain" description="CsbD-like" evidence="3">
    <location>
        <begin position="12"/>
        <end position="52"/>
    </location>
</feature>
<evidence type="ECO:0000256" key="1">
    <source>
        <dbReference type="ARBA" id="ARBA00009129"/>
    </source>
</evidence>
<dbReference type="Proteomes" id="UP001241092">
    <property type="component" value="Chromosome"/>
</dbReference>
<dbReference type="InterPro" id="IPR008462">
    <property type="entry name" value="CsbD"/>
</dbReference>
<reference evidence="4" key="2">
    <citation type="submission" date="2020-02" db="EMBL/GenBank/DDBJ databases">
        <authorList>
            <person name="Matsumoto Y."/>
            <person name="Motooka D."/>
            <person name="Nakamura S."/>
        </authorList>
    </citation>
    <scope>NUCLEOTIDE SEQUENCE</scope>
    <source>
        <strain evidence="4">JCM 12375</strain>
    </source>
</reference>
<reference evidence="5" key="3">
    <citation type="submission" date="2023-03" db="EMBL/GenBank/DDBJ databases">
        <title>Draft genome sequence of a Mycolicibacterium mageritense strain H4_3_1 isolated from a hybrid biological-inorganic system reactor.</title>
        <authorList>
            <person name="Feng X."/>
            <person name="Kazama D."/>
            <person name="Sato K."/>
            <person name="Kobayashi H."/>
        </authorList>
    </citation>
    <scope>NUCLEOTIDE SEQUENCE</scope>
    <source>
        <strain evidence="5">H4_3_1</strain>
    </source>
</reference>
<dbReference type="Pfam" id="PF05532">
    <property type="entry name" value="CsbD"/>
    <property type="match status" value="1"/>
</dbReference>
<comment type="similarity">
    <text evidence="1">Belongs to the UPF0337 (CsbD) family.</text>
</comment>
<dbReference type="SUPFAM" id="SSF69047">
    <property type="entry name" value="Hypothetical protein YjbJ"/>
    <property type="match status" value="1"/>
</dbReference>
<dbReference type="InterPro" id="IPR036629">
    <property type="entry name" value="YjbJ_sf"/>
</dbReference>
<dbReference type="RefSeq" id="WP_036430755.1">
    <property type="nucleotide sequence ID" value="NZ_AP022567.1"/>
</dbReference>
<dbReference type="Proteomes" id="UP000465622">
    <property type="component" value="Chromosome"/>
</dbReference>
<evidence type="ECO:0000259" key="3">
    <source>
        <dbReference type="Pfam" id="PF05532"/>
    </source>
</evidence>
<keyword evidence="6" id="KW-1185">Reference proteome</keyword>
<dbReference type="AlphaFoldDB" id="A0AAI8TSR7"/>
<feature type="region of interest" description="Disordered" evidence="2">
    <location>
        <begin position="154"/>
        <end position="185"/>
    </location>
</feature>